<organism evidence="1 2">
    <name type="scientific">Leptolyngbya foveolarum</name>
    <dbReference type="NCBI Taxonomy" id="47253"/>
    <lineage>
        <taxon>Bacteria</taxon>
        <taxon>Bacillati</taxon>
        <taxon>Cyanobacteriota</taxon>
        <taxon>Cyanophyceae</taxon>
        <taxon>Leptolyngbyales</taxon>
        <taxon>Leptolyngbyaceae</taxon>
        <taxon>Leptolyngbya group</taxon>
        <taxon>Leptolyngbya</taxon>
    </lineage>
</organism>
<protein>
    <submittedName>
        <fullName evidence="1">Uncharacterized protein</fullName>
    </submittedName>
</protein>
<gene>
    <name evidence="1" type="ORF">DCF25_19360</name>
</gene>
<reference evidence="2" key="1">
    <citation type="submission" date="2018-04" db="EMBL/GenBank/DDBJ databases">
        <authorList>
            <person name="Cornet L."/>
        </authorList>
    </citation>
    <scope>NUCLEOTIDE SEQUENCE [LARGE SCALE GENOMIC DNA]</scope>
</reference>
<name>A0A2W4VXA9_9CYAN</name>
<sequence>MKDKLLKSYLRYAKTDEAFAVFFVKKHLAQAKGHWVDIVDCRRYEMSSDNLHFRFVVGGLYKRKVQPQYPSKSEYTIDGKFDECRYYSMARAITWETAHKDIEQQKSKKIASRKFKMTGISYDKNRGAESFFRKDAPPEIKALANNLNDRTNPLWDSALQYAIKPEFVYEIKKVYIN</sequence>
<dbReference type="AlphaFoldDB" id="A0A2W4VXA9"/>
<evidence type="ECO:0000313" key="2">
    <source>
        <dbReference type="Proteomes" id="UP000249354"/>
    </source>
</evidence>
<proteinExistence type="predicted"/>
<reference evidence="1 2" key="2">
    <citation type="submission" date="2018-06" db="EMBL/GenBank/DDBJ databases">
        <title>Metagenomic assembly of (sub)arctic Cyanobacteria and their associated microbiome from non-axenic cultures.</title>
        <authorList>
            <person name="Baurain D."/>
        </authorList>
    </citation>
    <scope>NUCLEOTIDE SEQUENCE [LARGE SCALE GENOMIC DNA]</scope>
    <source>
        <strain evidence="1">ULC129bin1</strain>
    </source>
</reference>
<dbReference type="EMBL" id="QBMC01000183">
    <property type="protein sequence ID" value="PZO11458.1"/>
    <property type="molecule type" value="Genomic_DNA"/>
</dbReference>
<accession>A0A2W4VXA9</accession>
<comment type="caution">
    <text evidence="1">The sequence shown here is derived from an EMBL/GenBank/DDBJ whole genome shotgun (WGS) entry which is preliminary data.</text>
</comment>
<evidence type="ECO:0000313" key="1">
    <source>
        <dbReference type="EMBL" id="PZO11458.1"/>
    </source>
</evidence>
<dbReference type="Proteomes" id="UP000249354">
    <property type="component" value="Unassembled WGS sequence"/>
</dbReference>